<gene>
    <name evidence="8" type="primary">LOC107049174</name>
</gene>
<name>A0A8V0YSC8_CHICK</name>
<evidence type="ECO:0000256" key="5">
    <source>
        <dbReference type="ARBA" id="ARBA00023121"/>
    </source>
</evidence>
<sequence>MTSLTQRCSGLVQRRTEASRSAADEERGARGGPEDEGCRDELGDDEKGDCKQTRLTLMEEVLLLGLKDREGYTSFWNDCISSGLRGCMLIELSLRGRLQLEACGMRRKSLLTRKMDCVVLWGSIADGKLLCGAPHDKLQRPLKVICKSDVPTGDVLLDEALKHIKETQPPETVQNWIELLSGETWNPLKLHYQLRNVRERLAKNLVEKGVLTTEKQNFLLFDMTTHPLTNNNIKQRLIKKVQEAVLDKWVNDPHRMDKRLLALIYLAHASDVLENAFAPLLDELYDLATKRVRQLLDLDPEVECMKANTNEVLWAVVAAFTK</sequence>
<dbReference type="InterPro" id="IPR008628">
    <property type="entry name" value="GPP34-like"/>
</dbReference>
<dbReference type="GO" id="GO:0005802">
    <property type="term" value="C:trans-Golgi network"/>
    <property type="evidence" value="ECO:0000318"/>
    <property type="project" value="GO_Central"/>
</dbReference>
<dbReference type="OrthoDB" id="2189106at2759"/>
<evidence type="ECO:0008006" key="10">
    <source>
        <dbReference type="Google" id="ProtNLM"/>
    </source>
</evidence>
<accession>A0A8V0YSC8</accession>
<dbReference type="FunCoup" id="A0A8V0YSC8">
    <property type="interactions" value="1105"/>
</dbReference>
<evidence type="ECO:0000256" key="1">
    <source>
        <dbReference type="ARBA" id="ARBA00004344"/>
    </source>
</evidence>
<evidence type="ECO:0000313" key="9">
    <source>
        <dbReference type="Proteomes" id="UP000000539"/>
    </source>
</evidence>
<dbReference type="Proteomes" id="UP000000539">
    <property type="component" value="Chromosome W"/>
</dbReference>
<evidence type="ECO:0000313" key="8">
    <source>
        <dbReference type="Ensembl" id="ENSGALP00010019099.1"/>
    </source>
</evidence>
<dbReference type="Gene3D" id="1.10.3630.10">
    <property type="entry name" value="yeast vps74-n-term truncation variant domain like"/>
    <property type="match status" value="2"/>
</dbReference>
<dbReference type="GO" id="GO:0000139">
    <property type="term" value="C:Golgi membrane"/>
    <property type="evidence" value="ECO:0007669"/>
    <property type="project" value="GOC"/>
</dbReference>
<evidence type="ECO:0000256" key="6">
    <source>
        <dbReference type="ARBA" id="ARBA00023136"/>
    </source>
</evidence>
<dbReference type="PANTHER" id="PTHR12704">
    <property type="entry name" value="TRANS-GOLGI PROTEIN GMX33"/>
    <property type="match status" value="1"/>
</dbReference>
<dbReference type="GO" id="GO:0007030">
    <property type="term" value="P:Golgi organization"/>
    <property type="evidence" value="ECO:0000318"/>
    <property type="project" value="GO_Central"/>
</dbReference>
<dbReference type="AlphaFoldDB" id="A0A8V0YSC8"/>
<evidence type="ECO:0000256" key="4">
    <source>
        <dbReference type="ARBA" id="ARBA00023034"/>
    </source>
</evidence>
<keyword evidence="6" id="KW-0472">Membrane</keyword>
<evidence type="ECO:0000256" key="7">
    <source>
        <dbReference type="SAM" id="MobiDB-lite"/>
    </source>
</evidence>
<proteinExistence type="inferred from homology"/>
<dbReference type="GO" id="GO:0048194">
    <property type="term" value="P:Golgi vesicle budding"/>
    <property type="evidence" value="ECO:0000318"/>
    <property type="project" value="GO_Central"/>
</dbReference>
<feature type="region of interest" description="Disordered" evidence="7">
    <location>
        <begin position="1"/>
        <end position="45"/>
    </location>
</feature>
<feature type="compositionally biased region" description="Basic and acidic residues" evidence="7">
    <location>
        <begin position="14"/>
        <end position="33"/>
    </location>
</feature>
<reference evidence="8" key="1">
    <citation type="submission" date="2020-11" db="EMBL/GenBank/DDBJ databases">
        <title>Gallus gallus (Chicken) genome, bGalGal1, GRCg7b, maternal haplotype autosomes + Z &amp; W.</title>
        <authorList>
            <person name="Warren W."/>
            <person name="Formenti G."/>
            <person name="Fedrigo O."/>
            <person name="Haase B."/>
            <person name="Mountcastle J."/>
            <person name="Balacco J."/>
            <person name="Tracey A."/>
            <person name="Schneider V."/>
            <person name="Okimoto R."/>
            <person name="Cheng H."/>
            <person name="Hawken R."/>
            <person name="Howe K."/>
            <person name="Jarvis E.D."/>
        </authorList>
    </citation>
    <scope>NUCLEOTIDE SEQUENCE [LARGE SCALE GENOMIC DNA]</scope>
    <source>
        <strain evidence="8">Broiler</strain>
    </source>
</reference>
<dbReference type="GO" id="GO:0070273">
    <property type="term" value="F:phosphatidylinositol-4-phosphate binding"/>
    <property type="evidence" value="ECO:0000318"/>
    <property type="project" value="GO_Central"/>
</dbReference>
<protein>
    <recommendedName>
        <fullName evidence="10">Golgi phosphoprotein 3</fullName>
    </recommendedName>
</protein>
<evidence type="ECO:0000256" key="2">
    <source>
        <dbReference type="ARBA" id="ARBA00004546"/>
    </source>
</evidence>
<dbReference type="GO" id="GO:0032580">
    <property type="term" value="C:Golgi cisterna membrane"/>
    <property type="evidence" value="ECO:0007669"/>
    <property type="project" value="UniProtKB-SubCell"/>
</dbReference>
<keyword evidence="9" id="KW-1185">Reference proteome</keyword>
<dbReference type="PANTHER" id="PTHR12704:SF3">
    <property type="entry name" value="GOLGI PHOSPHOPROTEIN 3"/>
    <property type="match status" value="1"/>
</dbReference>
<dbReference type="GO" id="GO:0005829">
    <property type="term" value="C:cytosol"/>
    <property type="evidence" value="ECO:0000318"/>
    <property type="project" value="GO_Central"/>
</dbReference>
<reference evidence="8" key="3">
    <citation type="submission" date="2025-09" db="UniProtKB">
        <authorList>
            <consortium name="Ensembl"/>
        </authorList>
    </citation>
    <scope>IDENTIFICATION</scope>
    <source>
        <strain evidence="8">broiler</strain>
    </source>
</reference>
<dbReference type="GO" id="GO:0031985">
    <property type="term" value="C:Golgi cisterna"/>
    <property type="evidence" value="ECO:0000318"/>
    <property type="project" value="GO_Central"/>
</dbReference>
<reference evidence="8" key="2">
    <citation type="submission" date="2025-08" db="UniProtKB">
        <authorList>
            <consortium name="Ensembl"/>
        </authorList>
    </citation>
    <scope>IDENTIFICATION</scope>
    <source>
        <strain evidence="8">broiler</strain>
    </source>
</reference>
<dbReference type="InterPro" id="IPR038261">
    <property type="entry name" value="GPP34-like_sf"/>
</dbReference>
<dbReference type="Pfam" id="PF05719">
    <property type="entry name" value="GPP34"/>
    <property type="match status" value="1"/>
</dbReference>
<dbReference type="GeneTree" id="ENSGT00390000007153"/>
<dbReference type="GO" id="GO:0006890">
    <property type="term" value="P:retrograde vesicle-mediated transport, Golgi to endoplasmic reticulum"/>
    <property type="evidence" value="ECO:0000318"/>
    <property type="project" value="GO_Central"/>
</dbReference>
<comment type="subcellular location">
    <subcellularLocation>
        <location evidence="1">Golgi apparatus</location>
        <location evidence="1">Golgi stack membrane</location>
        <topology evidence="1">Peripheral membrane protein</topology>
        <orientation evidence="1">Cytoplasmic side</orientation>
    </subcellularLocation>
    <subcellularLocation>
        <location evidence="2">Golgi apparatus</location>
        <location evidence="2">trans-Golgi network membrane</location>
        <topology evidence="2">Peripheral membrane protein</topology>
        <orientation evidence="2">Cytoplasmic side</orientation>
    </subcellularLocation>
</comment>
<feature type="compositionally biased region" description="Acidic residues" evidence="7">
    <location>
        <begin position="34"/>
        <end position="45"/>
    </location>
</feature>
<keyword evidence="4" id="KW-0333">Golgi apparatus</keyword>
<dbReference type="Ensembl" id="ENSGALT00010032309.1">
    <property type="protein sequence ID" value="ENSGALP00010019099.1"/>
    <property type="gene ID" value="ENSGALG00010013420.1"/>
</dbReference>
<organism evidence="8 9">
    <name type="scientific">Gallus gallus</name>
    <name type="common">Chicken</name>
    <dbReference type="NCBI Taxonomy" id="9031"/>
    <lineage>
        <taxon>Eukaryota</taxon>
        <taxon>Metazoa</taxon>
        <taxon>Chordata</taxon>
        <taxon>Craniata</taxon>
        <taxon>Vertebrata</taxon>
        <taxon>Euteleostomi</taxon>
        <taxon>Archelosauria</taxon>
        <taxon>Archosauria</taxon>
        <taxon>Dinosauria</taxon>
        <taxon>Saurischia</taxon>
        <taxon>Theropoda</taxon>
        <taxon>Coelurosauria</taxon>
        <taxon>Aves</taxon>
        <taxon>Neognathae</taxon>
        <taxon>Galloanserae</taxon>
        <taxon>Galliformes</taxon>
        <taxon>Phasianidae</taxon>
        <taxon>Phasianinae</taxon>
        <taxon>Gallus</taxon>
    </lineage>
</organism>
<keyword evidence="5" id="KW-0446">Lipid-binding</keyword>
<dbReference type="GO" id="GO:0043001">
    <property type="term" value="P:Golgi to plasma membrane protein transport"/>
    <property type="evidence" value="ECO:0000318"/>
    <property type="project" value="GO_Central"/>
</dbReference>
<dbReference type="FunFam" id="1.10.3630.10:FF:000003">
    <property type="entry name" value="Golgi phosphoprotein 3"/>
    <property type="match status" value="1"/>
</dbReference>
<evidence type="ECO:0000256" key="3">
    <source>
        <dbReference type="ARBA" id="ARBA00007284"/>
    </source>
</evidence>
<comment type="similarity">
    <text evidence="3">Belongs to the GOLPH3/VPS74 family.</text>
</comment>